<keyword evidence="3" id="KW-1185">Reference proteome</keyword>
<dbReference type="EMBL" id="JBHUOV010000002">
    <property type="protein sequence ID" value="MFD2823492.1"/>
    <property type="molecule type" value="Genomic_DNA"/>
</dbReference>
<reference evidence="3" key="1">
    <citation type="journal article" date="2019" name="Int. J. Syst. Evol. Microbiol.">
        <title>The Global Catalogue of Microorganisms (GCM) 10K type strain sequencing project: providing services to taxonomists for standard genome sequencing and annotation.</title>
        <authorList>
            <consortium name="The Broad Institute Genomics Platform"/>
            <consortium name="The Broad Institute Genome Sequencing Center for Infectious Disease"/>
            <person name="Wu L."/>
            <person name="Ma J."/>
        </authorList>
    </citation>
    <scope>NUCLEOTIDE SEQUENCE [LARGE SCALE GENOMIC DNA]</scope>
    <source>
        <strain evidence="3">KCTC 32141</strain>
    </source>
</reference>
<dbReference type="PROSITE" id="PS51257">
    <property type="entry name" value="PROKAR_LIPOPROTEIN"/>
    <property type="match status" value="1"/>
</dbReference>
<protein>
    <recommendedName>
        <fullName evidence="4">Lipoprotein</fullName>
    </recommendedName>
</protein>
<name>A0ABW5WNR7_9FLAO</name>
<evidence type="ECO:0000313" key="3">
    <source>
        <dbReference type="Proteomes" id="UP001597533"/>
    </source>
</evidence>
<evidence type="ECO:0000313" key="2">
    <source>
        <dbReference type="EMBL" id="MFD2823492.1"/>
    </source>
</evidence>
<organism evidence="2 3">
    <name type="scientific">Lacinutrix iliipiscaria</name>
    <dbReference type="NCBI Taxonomy" id="1230532"/>
    <lineage>
        <taxon>Bacteria</taxon>
        <taxon>Pseudomonadati</taxon>
        <taxon>Bacteroidota</taxon>
        <taxon>Flavobacteriia</taxon>
        <taxon>Flavobacteriales</taxon>
        <taxon>Flavobacteriaceae</taxon>
        <taxon>Lacinutrix</taxon>
    </lineage>
</organism>
<comment type="caution">
    <text evidence="2">The sequence shown here is derived from an EMBL/GenBank/DDBJ whole genome shotgun (WGS) entry which is preliminary data.</text>
</comment>
<evidence type="ECO:0000256" key="1">
    <source>
        <dbReference type="SAM" id="SignalP"/>
    </source>
</evidence>
<keyword evidence="1" id="KW-0732">Signal</keyword>
<dbReference type="Proteomes" id="UP001597533">
    <property type="component" value="Unassembled WGS sequence"/>
</dbReference>
<accession>A0ABW5WNR7</accession>
<feature type="chain" id="PRO_5045930240" description="Lipoprotein" evidence="1">
    <location>
        <begin position="22"/>
        <end position="285"/>
    </location>
</feature>
<dbReference type="RefSeq" id="WP_183487456.1">
    <property type="nucleotide sequence ID" value="NZ_JBHUOV010000002.1"/>
</dbReference>
<feature type="signal peptide" evidence="1">
    <location>
        <begin position="1"/>
        <end position="21"/>
    </location>
</feature>
<gene>
    <name evidence="2" type="ORF">ACFS5M_07420</name>
</gene>
<evidence type="ECO:0008006" key="4">
    <source>
        <dbReference type="Google" id="ProtNLM"/>
    </source>
</evidence>
<proteinExistence type="predicted"/>
<sequence length="285" mass="30551">MKNLKAIMLLFLGLVLVGCSSDDSGGSSEPATGNYFPSTMDDLWIYNVENRNADDDTFDFDATDLLTVNSVTATSFTVDANGADPANGRMSEFLENGTLGKTESTLLYNGVLDLPAEFSDFSDETITLVDFVLYDLNASNGEELSSTSGTFTQDFPFDGATIPLTIDYVLSTTNVNSGSNTLTVDGTEYTNVIQANISLEVTVIASMDILGTGTITEVDVLNTQDVLSIDYYFSQDVGLIKANATQGYAVADTFVEILTFGGIVLDIPTTVTVTNNQEIDSFIVE</sequence>